<keyword evidence="11" id="KW-1185">Reference proteome</keyword>
<keyword evidence="10" id="KW-0966">Cell projection</keyword>
<comment type="subcellular location">
    <subcellularLocation>
        <location evidence="1">Bacterial flagellum basal body</location>
    </subcellularLocation>
    <subcellularLocation>
        <location evidence="2">Secreted</location>
    </subcellularLocation>
</comment>
<sequence length="1365" mass="138407">MPNLLDIGTSAVMAYRAALTTTGENIANADTDGYTRRDIQIHEVRGGKMSAVSKNSGGQGVIVDDVRRSYDAFLSERVRSTASAFSSAEAFADVTFAIEDLFMPTTGGIAKGLDGFFSSLSTLSGNPSDIALRQSSLEAGRAMATSIADVATGLLKLREDVVVQAHTAVGILNEKLSQLTKLQLELSGATNENGGLNPMFDERDRLLNDIAEVTGTNTQIDQFGRAVVRLGDTLGGPMLADNEEASTVAVEADTDLRLNITRDGETKQSTQISGGLMQGYRNAIGALDEAMIQLDAFARRVTRDINALHASGIDQQGNVGGEMFNMIGFTADASAGNRGTAYIEFTITGRNQAAELPQFELVRDNAAGTWTAQDADGNVLASGANILVMDGLTLTISGTPANGDRYTITPVSGRAVDMAMVLTEPQQFAAAASSLVVADASNLGSGSAVMARVPVATPAVDDLATTLTATSNGADAVSLLSAGVVGYVPAGAKSLTLSALGQQSTMDFVLNDADAGGVSSLSFTSSGTTQTFTLAGQATVADLAAALNNGTLTTGAGETLADFGVHAAGTDGVLTLALGDGDFGAAATLSGGMGNVSGLRQLSEPSGGTVQVFTRNGVQIAGTALDAATAANMLTEANGFLAGASYIDDYLYPEGATGYRGATVSQQTLPGAHVVEVPLAAPQTWAAPGVGSASSPETLTLSYVEGEDLAIDLSAGMSAARAAVMLNDSVEGMNASARTALDLQIAGDGTVAFRLEGDNTAALNISALVVNGDLNTLAYEINDRLGSTGITAQLSPNGDRIVLVHEGGENIKIEQFAHSGGGTMTIQEADNQGLPAGNAVTLGAGNDAVNFTGHVTIEAPSAFGVGYGATMYASNVDPLIGGLVAQSYGQAGAVQTFTFTGDDALDGGASSLDGLAAMAPNAKYSIDVRGLSVSYTGASGAAGLAAEMRATAPQSSLTGAAVASLPVTGAGTTVMLGEDAYVLRMGASGAITVTGPEEGRLSANFDASNQLQITVNDGTLNGEALRVPAGASGAAAFGLSAGLGATTTIQGGAMDAGGLPSTMDIDVDGTIHTVGVSTAGATLPAGFPGTANMNAGQLSFEFDASVGPVSIPQTAGGTAAGFATLGMRAKVDRDSLTFTATDGAAIDADMSVSALSSQRISLSDLPDEDLIVFITGAPPLRLAGGYEAGEVSEFPPSVRVEVVDSVAGTVRLVDDETGHTIAQKSLDANNSAILNDIQFAMTGQPENGDSFSLVANSGFVGDSRNINAMSDLRSADPTTGKGGFGRILAALQAQKGAVVAAAKARVSVTDVARESAERVYDDRTSVNLDVEAARLVENQQAYQASAQILAVANDLFDTLLSTIRV</sequence>
<feature type="domain" description="Flagellar hook-associated protein FlgK helical" evidence="9">
    <location>
        <begin position="98"/>
        <end position="324"/>
    </location>
</feature>
<dbReference type="Pfam" id="PF22638">
    <property type="entry name" value="FlgK_D1"/>
    <property type="match status" value="1"/>
</dbReference>
<keyword evidence="10" id="KW-0282">Flagellum</keyword>
<feature type="domain" description="Flagellar basal-body/hook protein C-terminal" evidence="8">
    <location>
        <begin position="1326"/>
        <end position="1361"/>
    </location>
</feature>
<dbReference type="EMBL" id="JAATOP010000001">
    <property type="protein sequence ID" value="NIY70864.1"/>
    <property type="molecule type" value="Genomic_DNA"/>
</dbReference>
<evidence type="ECO:0000256" key="2">
    <source>
        <dbReference type="ARBA" id="ARBA00004613"/>
    </source>
</evidence>
<evidence type="ECO:0000256" key="6">
    <source>
        <dbReference type="ARBA" id="ARBA00023143"/>
    </source>
</evidence>
<evidence type="ECO:0000256" key="1">
    <source>
        <dbReference type="ARBA" id="ARBA00004117"/>
    </source>
</evidence>
<proteinExistence type="inferred from homology"/>
<keyword evidence="10" id="KW-0969">Cilium</keyword>
<dbReference type="PANTHER" id="PTHR30033">
    <property type="entry name" value="FLAGELLAR HOOK-ASSOCIATED PROTEIN 1"/>
    <property type="match status" value="1"/>
</dbReference>
<evidence type="ECO:0000256" key="5">
    <source>
        <dbReference type="ARBA" id="ARBA00022525"/>
    </source>
</evidence>
<dbReference type="InterPro" id="IPR010930">
    <property type="entry name" value="Flg_bb/hook_C_dom"/>
</dbReference>
<dbReference type="Pfam" id="PF00460">
    <property type="entry name" value="Flg_bb_rod"/>
    <property type="match status" value="1"/>
</dbReference>
<evidence type="ECO:0000313" key="10">
    <source>
        <dbReference type="EMBL" id="NIY70864.1"/>
    </source>
</evidence>
<comment type="similarity">
    <text evidence="3">Belongs to the flagella basal body rod proteins family.</text>
</comment>
<protein>
    <recommendedName>
        <fullName evidence="4">Flagellar hook-associated protein 1</fullName>
    </recommendedName>
</protein>
<accession>A0ABX0VT57</accession>
<comment type="caution">
    <text evidence="10">The sequence shown here is derived from an EMBL/GenBank/DDBJ whole genome shotgun (WGS) entry which is preliminary data.</text>
</comment>
<evidence type="ECO:0000256" key="3">
    <source>
        <dbReference type="ARBA" id="ARBA00009677"/>
    </source>
</evidence>
<dbReference type="Pfam" id="PF06429">
    <property type="entry name" value="Flg_bbr_C"/>
    <property type="match status" value="1"/>
</dbReference>
<dbReference type="Proteomes" id="UP000709466">
    <property type="component" value="Unassembled WGS sequence"/>
</dbReference>
<dbReference type="InterPro" id="IPR002371">
    <property type="entry name" value="FlgK"/>
</dbReference>
<keyword evidence="6" id="KW-0975">Bacterial flagellum</keyword>
<gene>
    <name evidence="10" type="ORF">HCZ30_00275</name>
</gene>
<evidence type="ECO:0000259" key="7">
    <source>
        <dbReference type="Pfam" id="PF00460"/>
    </source>
</evidence>
<dbReference type="SUPFAM" id="SSF64518">
    <property type="entry name" value="Phase 1 flagellin"/>
    <property type="match status" value="2"/>
</dbReference>
<evidence type="ECO:0000313" key="11">
    <source>
        <dbReference type="Proteomes" id="UP000709466"/>
    </source>
</evidence>
<dbReference type="InterPro" id="IPR001444">
    <property type="entry name" value="Flag_bb_rod_N"/>
</dbReference>
<dbReference type="PANTHER" id="PTHR30033:SF2">
    <property type="entry name" value="FLAGELLAR HOOK PROTEIN"/>
    <property type="match status" value="1"/>
</dbReference>
<dbReference type="RefSeq" id="WP_167635760.1">
    <property type="nucleotide sequence ID" value="NZ_JAATOP010000001.1"/>
</dbReference>
<name>A0ABX0VT57_9RHOB</name>
<dbReference type="InterPro" id="IPR053927">
    <property type="entry name" value="FlgK_helical"/>
</dbReference>
<organism evidence="10 11">
    <name type="scientific">Marivivens donghaensis</name>
    <dbReference type="NCBI Taxonomy" id="1699413"/>
    <lineage>
        <taxon>Bacteria</taxon>
        <taxon>Pseudomonadati</taxon>
        <taxon>Pseudomonadota</taxon>
        <taxon>Alphaproteobacteria</taxon>
        <taxon>Rhodobacterales</taxon>
        <taxon>Paracoccaceae</taxon>
        <taxon>Marivivens group</taxon>
        <taxon>Marivivens</taxon>
    </lineage>
</organism>
<evidence type="ECO:0000259" key="9">
    <source>
        <dbReference type="Pfam" id="PF22638"/>
    </source>
</evidence>
<feature type="domain" description="Flagellar basal body rod protein N-terminal" evidence="7">
    <location>
        <begin position="5"/>
        <end position="35"/>
    </location>
</feature>
<reference evidence="10 11" key="1">
    <citation type="submission" date="2020-03" db="EMBL/GenBank/DDBJ databases">
        <title>Bacterial isolates of synthetic phycosphere.</title>
        <authorList>
            <person name="Fu H."/>
            <person name="Moran M.A."/>
        </authorList>
    </citation>
    <scope>NUCLEOTIDE SEQUENCE [LARGE SCALE GENOMIC DNA]</scope>
    <source>
        <strain evidence="10 11">HF1</strain>
    </source>
</reference>
<evidence type="ECO:0000256" key="4">
    <source>
        <dbReference type="ARBA" id="ARBA00016244"/>
    </source>
</evidence>
<dbReference type="InterPro" id="IPR019776">
    <property type="entry name" value="Flagellar_basal_body_rod_CS"/>
</dbReference>
<dbReference type="PROSITE" id="PS00588">
    <property type="entry name" value="FLAGELLA_BB_ROD"/>
    <property type="match status" value="1"/>
</dbReference>
<evidence type="ECO:0000259" key="8">
    <source>
        <dbReference type="Pfam" id="PF06429"/>
    </source>
</evidence>
<keyword evidence="5" id="KW-0964">Secreted</keyword>